<feature type="domain" description="UvrD-like helicase ATP-binding" evidence="10">
    <location>
        <begin position="92"/>
        <end position="178"/>
    </location>
</feature>
<keyword evidence="5" id="KW-0067">ATP-binding</keyword>
<comment type="similarity">
    <text evidence="1">Belongs to the helicase family. UvrD subfamily.</text>
</comment>
<evidence type="ECO:0000256" key="1">
    <source>
        <dbReference type="ARBA" id="ARBA00009922"/>
    </source>
</evidence>
<keyword evidence="4" id="KW-0347">Helicase</keyword>
<comment type="catalytic activity">
    <reaction evidence="9">
        <text>ATP + H2O = ADP + phosphate + H(+)</text>
        <dbReference type="Rhea" id="RHEA:13065"/>
        <dbReference type="ChEBI" id="CHEBI:15377"/>
        <dbReference type="ChEBI" id="CHEBI:15378"/>
        <dbReference type="ChEBI" id="CHEBI:30616"/>
        <dbReference type="ChEBI" id="CHEBI:43474"/>
        <dbReference type="ChEBI" id="CHEBI:456216"/>
        <dbReference type="EC" id="5.6.2.4"/>
    </reaction>
</comment>
<evidence type="ECO:0000313" key="12">
    <source>
        <dbReference type="EMBL" id="QEN03323.1"/>
    </source>
</evidence>
<dbReference type="Pfam" id="PF00580">
    <property type="entry name" value="UvrD-helicase"/>
    <property type="match status" value="1"/>
</dbReference>
<dbReference type="AlphaFoldDB" id="A0A5C1Q5J0"/>
<organism evidence="12 13">
    <name type="scientific">Thiospirochaeta perfilievii</name>
    <dbReference type="NCBI Taxonomy" id="252967"/>
    <lineage>
        <taxon>Bacteria</taxon>
        <taxon>Pseudomonadati</taxon>
        <taxon>Spirochaetota</taxon>
        <taxon>Spirochaetia</taxon>
        <taxon>Spirochaetales</taxon>
        <taxon>Spirochaetaceae</taxon>
        <taxon>Thiospirochaeta</taxon>
    </lineage>
</organism>
<dbReference type="InterPro" id="IPR014017">
    <property type="entry name" value="DNA_helicase_UvrD-like_C"/>
</dbReference>
<dbReference type="Gene3D" id="1.10.10.160">
    <property type="match status" value="1"/>
</dbReference>
<keyword evidence="2" id="KW-0547">Nucleotide-binding</keyword>
<dbReference type="Proteomes" id="UP000323824">
    <property type="component" value="Chromosome"/>
</dbReference>
<dbReference type="OrthoDB" id="354927at2"/>
<dbReference type="GO" id="GO:0003677">
    <property type="term" value="F:DNA binding"/>
    <property type="evidence" value="ECO:0007669"/>
    <property type="project" value="InterPro"/>
</dbReference>
<dbReference type="InterPro" id="IPR014016">
    <property type="entry name" value="UvrD-like_ATP-bd"/>
</dbReference>
<dbReference type="PANTHER" id="PTHR11070">
    <property type="entry name" value="UVRD / RECB / PCRA DNA HELICASE FAMILY MEMBER"/>
    <property type="match status" value="1"/>
</dbReference>
<evidence type="ECO:0000256" key="2">
    <source>
        <dbReference type="ARBA" id="ARBA00022741"/>
    </source>
</evidence>
<dbReference type="InterPro" id="IPR000212">
    <property type="entry name" value="DNA_helicase_UvrD/REP"/>
</dbReference>
<dbReference type="KEGG" id="sper:EW093_00910"/>
<sequence length="389" mass="44650">MADILENHIDDRDINTVDSFLLDKFKTIFPDYSLDPYYKVDIPLGDLVKLNEKELLVEIEDFLLAGNVTESEYVKTDGIIRSGMKIKGLKVAEREQVWSCFIKYIHELEDKKTVTFPYLRYKLLNYLLEHPGDKNIRDVQYMFVDEVQDMTPASLAALKELTIGIIVMAGDNNQKIFASTSPYKRAGINLHGSTFTLNENFRNTNQILNFANSFLKQHNDKIDLEVIDSYRDGPLPEVNVIKGSITKAITDQLRIYIDDLGYEKHNIAIIVNSLRDATTKKLLKALESENISYVDTSEANFDFSQENAVRITTLHSCKGLDFPVVLLSIPYIKEPKDYDSETNDEILRNLLYVAFTRAMDNLNIFIKDKPKGILKDIVDCYEEIKGRFI</sequence>
<reference evidence="12 13" key="1">
    <citation type="submission" date="2019-02" db="EMBL/GenBank/DDBJ databases">
        <authorList>
            <person name="Fomenkov A."/>
            <person name="Dubinina G."/>
            <person name="Grabovich M."/>
            <person name="Vincze T."/>
            <person name="Roberts R.J."/>
        </authorList>
    </citation>
    <scope>NUCLEOTIDE SEQUENCE [LARGE SCALE GENOMIC DNA]</scope>
    <source>
        <strain evidence="12 13">P</strain>
    </source>
</reference>
<keyword evidence="13" id="KW-1185">Reference proteome</keyword>
<dbReference type="Pfam" id="PF13361">
    <property type="entry name" value="UvrD_C"/>
    <property type="match status" value="1"/>
</dbReference>
<keyword evidence="3" id="KW-0378">Hydrolase</keyword>
<dbReference type="InterPro" id="IPR013986">
    <property type="entry name" value="DExx_box_DNA_helicase_dom_sf"/>
</dbReference>
<protein>
    <recommendedName>
        <fullName evidence="8">DNA 3'-5' helicase</fullName>
        <ecNumber evidence="8">5.6.2.4</ecNumber>
    </recommendedName>
</protein>
<dbReference type="GO" id="GO:0005829">
    <property type="term" value="C:cytosol"/>
    <property type="evidence" value="ECO:0007669"/>
    <property type="project" value="TreeGrafter"/>
</dbReference>
<dbReference type="RefSeq" id="WP_149566583.1">
    <property type="nucleotide sequence ID" value="NZ_CP035807.1"/>
</dbReference>
<dbReference type="PANTHER" id="PTHR11070:SF45">
    <property type="entry name" value="DNA 3'-5' HELICASE"/>
    <property type="match status" value="1"/>
</dbReference>
<gene>
    <name evidence="12" type="ORF">EW093_00910</name>
</gene>
<evidence type="ECO:0000256" key="5">
    <source>
        <dbReference type="ARBA" id="ARBA00022840"/>
    </source>
</evidence>
<name>A0A5C1Q5J0_9SPIO</name>
<keyword evidence="6" id="KW-0413">Isomerase</keyword>
<dbReference type="EMBL" id="CP035807">
    <property type="protein sequence ID" value="QEN03323.1"/>
    <property type="molecule type" value="Genomic_DNA"/>
</dbReference>
<dbReference type="GO" id="GO:0016887">
    <property type="term" value="F:ATP hydrolysis activity"/>
    <property type="evidence" value="ECO:0007669"/>
    <property type="project" value="RHEA"/>
</dbReference>
<evidence type="ECO:0000256" key="6">
    <source>
        <dbReference type="ARBA" id="ARBA00023235"/>
    </source>
</evidence>
<evidence type="ECO:0000259" key="11">
    <source>
        <dbReference type="Pfam" id="PF13361"/>
    </source>
</evidence>
<comment type="catalytic activity">
    <reaction evidence="7">
        <text>Couples ATP hydrolysis with the unwinding of duplex DNA by translocating in the 3'-5' direction.</text>
        <dbReference type="EC" id="5.6.2.4"/>
    </reaction>
</comment>
<dbReference type="Gene3D" id="3.40.50.300">
    <property type="entry name" value="P-loop containing nucleotide triphosphate hydrolases"/>
    <property type="match status" value="2"/>
</dbReference>
<evidence type="ECO:0000256" key="9">
    <source>
        <dbReference type="ARBA" id="ARBA00048988"/>
    </source>
</evidence>
<proteinExistence type="inferred from homology"/>
<feature type="domain" description="UvrD-like helicase C-terminal" evidence="11">
    <location>
        <begin position="304"/>
        <end position="365"/>
    </location>
</feature>
<reference evidence="12 13" key="2">
    <citation type="submission" date="2019-09" db="EMBL/GenBank/DDBJ databases">
        <title>Complete Genome Sequence and Methylome Analysis of free living Spirochaetas.</title>
        <authorList>
            <person name="Leshcheva N."/>
            <person name="Mikheeva N."/>
        </authorList>
    </citation>
    <scope>NUCLEOTIDE SEQUENCE [LARGE SCALE GENOMIC DNA]</scope>
    <source>
        <strain evidence="12 13">P</strain>
    </source>
</reference>
<evidence type="ECO:0000256" key="3">
    <source>
        <dbReference type="ARBA" id="ARBA00022801"/>
    </source>
</evidence>
<dbReference type="GO" id="GO:0005524">
    <property type="term" value="F:ATP binding"/>
    <property type="evidence" value="ECO:0007669"/>
    <property type="project" value="UniProtKB-KW"/>
</dbReference>
<evidence type="ECO:0000256" key="8">
    <source>
        <dbReference type="ARBA" id="ARBA00034808"/>
    </source>
</evidence>
<dbReference type="SUPFAM" id="SSF52540">
    <property type="entry name" value="P-loop containing nucleoside triphosphate hydrolases"/>
    <property type="match status" value="1"/>
</dbReference>
<evidence type="ECO:0000259" key="10">
    <source>
        <dbReference type="Pfam" id="PF00580"/>
    </source>
</evidence>
<dbReference type="InterPro" id="IPR027417">
    <property type="entry name" value="P-loop_NTPase"/>
</dbReference>
<evidence type="ECO:0000256" key="7">
    <source>
        <dbReference type="ARBA" id="ARBA00034617"/>
    </source>
</evidence>
<dbReference type="GO" id="GO:0000725">
    <property type="term" value="P:recombinational repair"/>
    <property type="evidence" value="ECO:0007669"/>
    <property type="project" value="TreeGrafter"/>
</dbReference>
<dbReference type="EC" id="5.6.2.4" evidence="8"/>
<evidence type="ECO:0000256" key="4">
    <source>
        <dbReference type="ARBA" id="ARBA00022806"/>
    </source>
</evidence>
<evidence type="ECO:0000313" key="13">
    <source>
        <dbReference type="Proteomes" id="UP000323824"/>
    </source>
</evidence>
<accession>A0A5C1Q5J0</accession>
<dbReference type="GO" id="GO:0043138">
    <property type="term" value="F:3'-5' DNA helicase activity"/>
    <property type="evidence" value="ECO:0007669"/>
    <property type="project" value="UniProtKB-EC"/>
</dbReference>